<evidence type="ECO:0000313" key="3">
    <source>
        <dbReference type="Proteomes" id="UP000652761"/>
    </source>
</evidence>
<dbReference type="PROSITE" id="PS50127">
    <property type="entry name" value="UBC_2"/>
    <property type="match status" value="1"/>
</dbReference>
<dbReference type="AlphaFoldDB" id="A0A843X1S2"/>
<dbReference type="InterPro" id="IPR016135">
    <property type="entry name" value="UBQ-conjugating_enzyme/RWD"/>
</dbReference>
<dbReference type="OrthoDB" id="9984419at2759"/>
<accession>A0A843X1S2</accession>
<keyword evidence="3" id="KW-1185">Reference proteome</keyword>
<feature type="non-terminal residue" evidence="2">
    <location>
        <position position="1"/>
    </location>
</feature>
<reference evidence="2" key="1">
    <citation type="submission" date="2017-07" db="EMBL/GenBank/DDBJ databases">
        <title>Taro Niue Genome Assembly and Annotation.</title>
        <authorList>
            <person name="Atibalentja N."/>
            <person name="Keating K."/>
            <person name="Fields C.J."/>
        </authorList>
    </citation>
    <scope>NUCLEOTIDE SEQUENCE</scope>
    <source>
        <strain evidence="2">Niue_2</strain>
        <tissue evidence="2">Leaf</tissue>
    </source>
</reference>
<dbReference type="InterPro" id="IPR000608">
    <property type="entry name" value="UBC"/>
</dbReference>
<gene>
    <name evidence="2" type="ORF">Taro_047923</name>
</gene>
<feature type="domain" description="UBC core" evidence="1">
    <location>
        <begin position="94"/>
        <end position="241"/>
    </location>
</feature>
<comment type="caution">
    <text evidence="2">The sequence shown here is derived from an EMBL/GenBank/DDBJ whole genome shotgun (WGS) entry which is preliminary data.</text>
</comment>
<dbReference type="SUPFAM" id="SSF54495">
    <property type="entry name" value="UBC-like"/>
    <property type="match status" value="1"/>
</dbReference>
<evidence type="ECO:0000259" key="1">
    <source>
        <dbReference type="PROSITE" id="PS50127"/>
    </source>
</evidence>
<dbReference type="SMART" id="SM00212">
    <property type="entry name" value="UBCc"/>
    <property type="match status" value="1"/>
</dbReference>
<sequence>LPPFRTEQSRRGRRTSPLEAALLLLVHISIPLFRQTLALISSNSPTPRPLLVPSRRSPLFSVSAPPDRLLRLRSGVPGFGFPLFSASPPAMASSAQLRLMSDLKAIRNEPPEGCSASPVSDENLFVWSATIFGPDETPWEGGVFGLRLTFGDNYPEKPPRVRFTSEVFHPNVYNDGTLCMDIIQDAWSPCHNVCTILTSIQSLLTDPNPASPANPEAAHLFQHDIQGYNRKVRRCARRSIES</sequence>
<proteinExistence type="predicted"/>
<protein>
    <recommendedName>
        <fullName evidence="1">UBC core domain-containing protein</fullName>
    </recommendedName>
</protein>
<dbReference type="EMBL" id="NMUH01006315">
    <property type="protein sequence ID" value="MQM14987.1"/>
    <property type="molecule type" value="Genomic_DNA"/>
</dbReference>
<dbReference type="Pfam" id="PF00179">
    <property type="entry name" value="UQ_con"/>
    <property type="match status" value="1"/>
</dbReference>
<organism evidence="2 3">
    <name type="scientific">Colocasia esculenta</name>
    <name type="common">Wild taro</name>
    <name type="synonym">Arum esculentum</name>
    <dbReference type="NCBI Taxonomy" id="4460"/>
    <lineage>
        <taxon>Eukaryota</taxon>
        <taxon>Viridiplantae</taxon>
        <taxon>Streptophyta</taxon>
        <taxon>Embryophyta</taxon>
        <taxon>Tracheophyta</taxon>
        <taxon>Spermatophyta</taxon>
        <taxon>Magnoliopsida</taxon>
        <taxon>Liliopsida</taxon>
        <taxon>Araceae</taxon>
        <taxon>Aroideae</taxon>
        <taxon>Colocasieae</taxon>
        <taxon>Colocasia</taxon>
    </lineage>
</organism>
<dbReference type="FunFam" id="3.10.110.10:FF:000090">
    <property type="entry name" value="Ubiquitin-conjugating enzyme E2-17 kDa"/>
    <property type="match status" value="1"/>
</dbReference>
<dbReference type="Proteomes" id="UP000652761">
    <property type="component" value="Unassembled WGS sequence"/>
</dbReference>
<name>A0A843X1S2_COLES</name>
<evidence type="ECO:0000313" key="2">
    <source>
        <dbReference type="EMBL" id="MQM14987.1"/>
    </source>
</evidence>
<dbReference type="InterPro" id="IPR050113">
    <property type="entry name" value="Ub_conjugating_enzyme"/>
</dbReference>
<dbReference type="Gene3D" id="3.10.110.10">
    <property type="entry name" value="Ubiquitin Conjugating Enzyme"/>
    <property type="match status" value="1"/>
</dbReference>
<dbReference type="PANTHER" id="PTHR24067">
    <property type="entry name" value="UBIQUITIN-CONJUGATING ENZYME E2"/>
    <property type="match status" value="1"/>
</dbReference>
<dbReference type="CDD" id="cd23790">
    <property type="entry name" value="UBCc_UBE2A_2B"/>
    <property type="match status" value="1"/>
</dbReference>